<feature type="domain" description="Fructose-1-6-bisphosphatase class 1 C-terminal" evidence="15">
    <location>
        <begin position="201"/>
        <end position="331"/>
    </location>
</feature>
<feature type="binding site" evidence="12">
    <location>
        <position position="92"/>
    </location>
    <ligand>
        <name>Mg(2+)</name>
        <dbReference type="ChEBI" id="CHEBI:18420"/>
        <label>1</label>
    </ligand>
</feature>
<dbReference type="HAMAP" id="MF_01855">
    <property type="entry name" value="FBPase_class1"/>
    <property type="match status" value="1"/>
</dbReference>
<reference evidence="16 17" key="1">
    <citation type="submission" date="2019-10" db="EMBL/GenBank/DDBJ databases">
        <title>Vibrio sp. nov., isolated from Coralline algae surface.</title>
        <authorList>
            <person name="Geng Y."/>
            <person name="Zhang X."/>
        </authorList>
    </citation>
    <scope>NUCLEOTIDE SEQUENCE [LARGE SCALE GENOMIC DNA]</scope>
    <source>
        <strain evidence="16 17">SM1977</strain>
    </source>
</reference>
<dbReference type="GO" id="GO:0000287">
    <property type="term" value="F:magnesium ion binding"/>
    <property type="evidence" value="ECO:0007669"/>
    <property type="project" value="UniProtKB-UniRule"/>
</dbReference>
<comment type="cofactor">
    <cofactor evidence="12">
        <name>Mg(2+)</name>
        <dbReference type="ChEBI" id="CHEBI:18420"/>
    </cofactor>
    <text evidence="12">Binds 2 magnesium ions per subunit.</text>
</comment>
<comment type="pathway">
    <text evidence="2">Carbohydrate biosynthesis; Calvin cycle.</text>
</comment>
<dbReference type="PROSITE" id="PS00124">
    <property type="entry name" value="FBPASE"/>
    <property type="match status" value="1"/>
</dbReference>
<dbReference type="InterPro" id="IPR033391">
    <property type="entry name" value="FBPase_N"/>
</dbReference>
<name>A0A5Q0TFV6_9VIBR</name>
<comment type="similarity">
    <text evidence="3 12 13">Belongs to the FBPase class 1 family.</text>
</comment>
<keyword evidence="8 12" id="KW-0460">Magnesium</keyword>
<proteinExistence type="inferred from homology"/>
<comment type="subcellular location">
    <subcellularLocation>
        <location evidence="12">Cytoplasm</location>
    </subcellularLocation>
</comment>
<dbReference type="EC" id="3.1.3.11" evidence="4 12"/>
<feature type="binding site" evidence="12">
    <location>
        <position position="117"/>
    </location>
    <ligand>
        <name>Mg(2+)</name>
        <dbReference type="ChEBI" id="CHEBI:18420"/>
        <label>1</label>
    </ligand>
</feature>
<feature type="binding site" evidence="12">
    <location>
        <position position="280"/>
    </location>
    <ligand>
        <name>Mg(2+)</name>
        <dbReference type="ChEBI" id="CHEBI:18420"/>
        <label>2</label>
    </ligand>
</feature>
<dbReference type="NCBIfam" id="NF006779">
    <property type="entry name" value="PRK09293.1-3"/>
    <property type="match status" value="1"/>
</dbReference>
<dbReference type="InterPro" id="IPR044015">
    <property type="entry name" value="FBPase_C_dom"/>
</dbReference>
<evidence type="ECO:0000256" key="10">
    <source>
        <dbReference type="ARBA" id="ARBA00072069"/>
    </source>
</evidence>
<feature type="binding site" evidence="12">
    <location>
        <position position="244"/>
    </location>
    <ligand>
        <name>substrate</name>
    </ligand>
</feature>
<evidence type="ECO:0000256" key="1">
    <source>
        <dbReference type="ARBA" id="ARBA00001273"/>
    </source>
</evidence>
<dbReference type="RefSeq" id="WP_153447888.1">
    <property type="nucleotide sequence ID" value="NZ_CP045699.1"/>
</dbReference>
<evidence type="ECO:0000256" key="8">
    <source>
        <dbReference type="ARBA" id="ARBA00022842"/>
    </source>
</evidence>
<dbReference type="GO" id="GO:0030388">
    <property type="term" value="P:fructose 1,6-bisphosphate metabolic process"/>
    <property type="evidence" value="ECO:0007669"/>
    <property type="project" value="TreeGrafter"/>
</dbReference>
<accession>A0A5Q0TFV6</accession>
<evidence type="ECO:0000256" key="11">
    <source>
        <dbReference type="ARBA" id="ARBA00081210"/>
    </source>
</evidence>
<dbReference type="GO" id="GO:0006094">
    <property type="term" value="P:gluconeogenesis"/>
    <property type="evidence" value="ECO:0007669"/>
    <property type="project" value="UniProtKB-UniRule"/>
</dbReference>
<feature type="binding site" evidence="12">
    <location>
        <begin position="118"/>
        <end position="121"/>
    </location>
    <ligand>
        <name>substrate</name>
    </ligand>
</feature>
<dbReference type="Gene3D" id="3.30.540.10">
    <property type="entry name" value="Fructose-1,6-Bisphosphatase, subunit A, domain 1"/>
    <property type="match status" value="1"/>
</dbReference>
<dbReference type="Pfam" id="PF18913">
    <property type="entry name" value="FBPase_C"/>
    <property type="match status" value="1"/>
</dbReference>
<dbReference type="FunFam" id="3.40.190.80:FF:000001">
    <property type="entry name" value="Fructose-1,6-bisphosphatase class 1"/>
    <property type="match status" value="1"/>
</dbReference>
<dbReference type="CDD" id="cd00354">
    <property type="entry name" value="FBPase"/>
    <property type="match status" value="1"/>
</dbReference>
<keyword evidence="17" id="KW-1185">Reference proteome</keyword>
<dbReference type="SUPFAM" id="SSF56655">
    <property type="entry name" value="Carbohydrate phosphatase"/>
    <property type="match status" value="1"/>
</dbReference>
<evidence type="ECO:0000256" key="2">
    <source>
        <dbReference type="ARBA" id="ARBA00005215"/>
    </source>
</evidence>
<organism evidence="16 17">
    <name type="scientific">Vibrio algicola</name>
    <dbReference type="NCBI Taxonomy" id="2662262"/>
    <lineage>
        <taxon>Bacteria</taxon>
        <taxon>Pseudomonadati</taxon>
        <taxon>Pseudomonadota</taxon>
        <taxon>Gammaproteobacteria</taxon>
        <taxon>Vibrionales</taxon>
        <taxon>Vibrionaceae</taxon>
        <taxon>Vibrio</taxon>
    </lineage>
</organism>
<dbReference type="GO" id="GO:0005829">
    <property type="term" value="C:cytosol"/>
    <property type="evidence" value="ECO:0007669"/>
    <property type="project" value="TreeGrafter"/>
</dbReference>
<evidence type="ECO:0000256" key="5">
    <source>
        <dbReference type="ARBA" id="ARBA00022490"/>
    </source>
</evidence>
<evidence type="ECO:0000256" key="12">
    <source>
        <dbReference type="HAMAP-Rule" id="MF_01855"/>
    </source>
</evidence>
<dbReference type="GO" id="GO:0042132">
    <property type="term" value="F:fructose 1,6-bisphosphate 1-phosphatase activity"/>
    <property type="evidence" value="ECO:0007669"/>
    <property type="project" value="UniProtKB-UniRule"/>
</dbReference>
<evidence type="ECO:0000256" key="9">
    <source>
        <dbReference type="ARBA" id="ARBA00023277"/>
    </source>
</evidence>
<evidence type="ECO:0000256" key="13">
    <source>
        <dbReference type="RuleBase" id="RU000508"/>
    </source>
</evidence>
<dbReference type="InterPro" id="IPR000146">
    <property type="entry name" value="FBPase_class-1"/>
</dbReference>
<dbReference type="EMBL" id="CP045699">
    <property type="protein sequence ID" value="QGA65744.1"/>
    <property type="molecule type" value="Genomic_DNA"/>
</dbReference>
<comment type="catalytic activity">
    <reaction evidence="1 12">
        <text>beta-D-fructose 1,6-bisphosphate + H2O = beta-D-fructose 6-phosphate + phosphate</text>
        <dbReference type="Rhea" id="RHEA:11064"/>
        <dbReference type="ChEBI" id="CHEBI:15377"/>
        <dbReference type="ChEBI" id="CHEBI:32966"/>
        <dbReference type="ChEBI" id="CHEBI:43474"/>
        <dbReference type="ChEBI" id="CHEBI:57634"/>
        <dbReference type="EC" id="3.1.3.11"/>
    </reaction>
</comment>
<feature type="binding site" evidence="12">
    <location>
        <position position="118"/>
    </location>
    <ligand>
        <name>Mg(2+)</name>
        <dbReference type="ChEBI" id="CHEBI:18420"/>
        <label>2</label>
    </ligand>
</feature>
<comment type="subunit">
    <text evidence="12">Homotetramer.</text>
</comment>
<keyword evidence="7 12" id="KW-0378">Hydrolase</keyword>
<evidence type="ECO:0000313" key="17">
    <source>
        <dbReference type="Proteomes" id="UP000348942"/>
    </source>
</evidence>
<sequence length="336" mass="37131">MSITRTLGEFIIEHQNHFPHASGDLSSLLGSIKLAAKIVNREINKAGLVDITGSVGAENVQGEEQQKLDLYANDKFKAALEARGQVCGIASEEEDEAVSFNKELNKNAKYVVLMDPLDGSSNIDVNVSVGTIFSIYHRVSPIGSAPTAEDFLQPGHKQVAAGYIIYGSSTMLVYTTGKGVHGFTYDPSIGVFCLSHEKMMIPATGSIYSINEGNYIRFPTGIKKYIKYCQEDAPEDNRPYTSRYIGSLVADYHRNLLKGGVYLYPSTQRHPDGKLRLLYECNPIAFLMEQSGGKATDGYQRILDIKPTELHQRVPFVVGSTIMVEKVESFLQQYPD</sequence>
<dbReference type="InterPro" id="IPR028343">
    <property type="entry name" value="FBPtase"/>
</dbReference>
<dbReference type="Proteomes" id="UP000348942">
    <property type="component" value="Chromosome 1"/>
</dbReference>
<dbReference type="NCBIfam" id="NF006778">
    <property type="entry name" value="PRK09293.1-1"/>
    <property type="match status" value="1"/>
</dbReference>
<evidence type="ECO:0000313" key="16">
    <source>
        <dbReference type="EMBL" id="QGA65744.1"/>
    </source>
</evidence>
<evidence type="ECO:0000256" key="6">
    <source>
        <dbReference type="ARBA" id="ARBA00022723"/>
    </source>
</evidence>
<keyword evidence="5 12" id="KW-0963">Cytoplasm</keyword>
<protein>
    <recommendedName>
        <fullName evidence="10 12">Fructose-1,6-bisphosphatase class 1</fullName>
        <shortName evidence="12">FBPase class 1</shortName>
        <ecNumber evidence="4 12">3.1.3.11</ecNumber>
    </recommendedName>
    <alternativeName>
        <fullName evidence="11 12">D-fructose-1,6-bisphosphate 1-phosphohydrolase class 1</fullName>
    </alternativeName>
</protein>
<evidence type="ECO:0000256" key="3">
    <source>
        <dbReference type="ARBA" id="ARBA00010941"/>
    </source>
</evidence>
<dbReference type="GO" id="GO:0006000">
    <property type="term" value="P:fructose metabolic process"/>
    <property type="evidence" value="ECO:0007669"/>
    <property type="project" value="TreeGrafter"/>
</dbReference>
<feature type="binding site" evidence="12">
    <location>
        <position position="211"/>
    </location>
    <ligand>
        <name>substrate</name>
    </ligand>
</feature>
<keyword evidence="6 12" id="KW-0479">Metal-binding</keyword>
<dbReference type="PRINTS" id="PR00115">
    <property type="entry name" value="F16BPHPHTASE"/>
</dbReference>
<feature type="binding site" evidence="12">
    <location>
        <position position="115"/>
    </location>
    <ligand>
        <name>Mg(2+)</name>
        <dbReference type="ChEBI" id="CHEBI:18420"/>
        <label>2</label>
    </ligand>
</feature>
<evidence type="ECO:0000256" key="4">
    <source>
        <dbReference type="ARBA" id="ARBA00013093"/>
    </source>
</evidence>
<feature type="binding site" evidence="12">
    <location>
        <position position="274"/>
    </location>
    <ligand>
        <name>substrate</name>
    </ligand>
</feature>
<dbReference type="PANTHER" id="PTHR11556:SF35">
    <property type="entry name" value="SEDOHEPTULOSE-1,7-BISPHOSPHATASE, CHLOROPLASTIC"/>
    <property type="match status" value="1"/>
</dbReference>
<keyword evidence="9 12" id="KW-0119">Carbohydrate metabolism</keyword>
<dbReference type="FunFam" id="3.30.540.10:FF:000002">
    <property type="entry name" value="Fructose-1,6-bisphosphatase class 1"/>
    <property type="match status" value="1"/>
</dbReference>
<dbReference type="GO" id="GO:0006002">
    <property type="term" value="P:fructose 6-phosphate metabolic process"/>
    <property type="evidence" value="ECO:0007669"/>
    <property type="project" value="TreeGrafter"/>
</dbReference>
<dbReference type="PANTHER" id="PTHR11556">
    <property type="entry name" value="FRUCTOSE-1,6-BISPHOSPHATASE-RELATED"/>
    <property type="match status" value="1"/>
</dbReference>
<dbReference type="Gene3D" id="3.40.190.80">
    <property type="match status" value="1"/>
</dbReference>
<feature type="binding site" evidence="12">
    <location>
        <position position="115"/>
    </location>
    <ligand>
        <name>Mg(2+)</name>
        <dbReference type="ChEBI" id="CHEBI:18420"/>
        <label>1</label>
    </ligand>
</feature>
<dbReference type="InterPro" id="IPR020548">
    <property type="entry name" value="Fructose_bisphosphatase_AS"/>
</dbReference>
<gene>
    <name evidence="12" type="primary">fbp</name>
    <name evidence="16" type="ORF">GFB47_10285</name>
</gene>
<dbReference type="AlphaFoldDB" id="A0A5Q0TFV6"/>
<evidence type="ECO:0000259" key="14">
    <source>
        <dbReference type="Pfam" id="PF00316"/>
    </source>
</evidence>
<dbReference type="GO" id="GO:0005986">
    <property type="term" value="P:sucrose biosynthetic process"/>
    <property type="evidence" value="ECO:0007669"/>
    <property type="project" value="TreeGrafter"/>
</dbReference>
<dbReference type="PIRSF" id="PIRSF500210">
    <property type="entry name" value="FBPtase"/>
    <property type="match status" value="1"/>
</dbReference>
<feature type="binding site" evidence="12">
    <location>
        <begin position="262"/>
        <end position="264"/>
    </location>
    <ligand>
        <name>substrate</name>
    </ligand>
</feature>
<dbReference type="Pfam" id="PF00316">
    <property type="entry name" value="FBPase"/>
    <property type="match status" value="1"/>
</dbReference>
<evidence type="ECO:0000256" key="7">
    <source>
        <dbReference type="ARBA" id="ARBA00022801"/>
    </source>
</evidence>
<evidence type="ECO:0000259" key="15">
    <source>
        <dbReference type="Pfam" id="PF18913"/>
    </source>
</evidence>
<dbReference type="PIRSF" id="PIRSF000904">
    <property type="entry name" value="FBPtase_SBPase"/>
    <property type="match status" value="1"/>
</dbReference>
<feature type="domain" description="Fructose-1-6-bisphosphatase class I N-terminal" evidence="14">
    <location>
        <begin position="6"/>
        <end position="197"/>
    </location>
</feature>